<protein>
    <submittedName>
        <fullName evidence="12">ABC-type branched-subunit amino acid transport system ATPase component/ABC-type branched-subunit amino acid transport system permease subunit</fullName>
    </submittedName>
</protein>
<dbReference type="InterPro" id="IPR003439">
    <property type="entry name" value="ABC_transporter-like_ATP-bd"/>
</dbReference>
<evidence type="ECO:0000256" key="7">
    <source>
        <dbReference type="ARBA" id="ARBA00022989"/>
    </source>
</evidence>
<feature type="transmembrane region" description="Helical" evidence="10">
    <location>
        <begin position="55"/>
        <end position="73"/>
    </location>
</feature>
<evidence type="ECO:0000256" key="5">
    <source>
        <dbReference type="ARBA" id="ARBA00022741"/>
    </source>
</evidence>
<dbReference type="Proteomes" id="UP001160499">
    <property type="component" value="Unassembled WGS sequence"/>
</dbReference>
<feature type="transmembrane region" description="Helical" evidence="10">
    <location>
        <begin position="106"/>
        <end position="124"/>
    </location>
</feature>
<dbReference type="InterPro" id="IPR051120">
    <property type="entry name" value="ABC_AA/LPS_Transport"/>
</dbReference>
<name>A0ABT6LDL5_9ACTN</name>
<evidence type="ECO:0000256" key="2">
    <source>
        <dbReference type="ARBA" id="ARBA00022448"/>
    </source>
</evidence>
<evidence type="ECO:0000256" key="4">
    <source>
        <dbReference type="ARBA" id="ARBA00022692"/>
    </source>
</evidence>
<feature type="compositionally biased region" description="Pro residues" evidence="9">
    <location>
        <begin position="597"/>
        <end position="613"/>
    </location>
</feature>
<evidence type="ECO:0000256" key="6">
    <source>
        <dbReference type="ARBA" id="ARBA00022840"/>
    </source>
</evidence>
<keyword evidence="6" id="KW-0067">ATP-binding</keyword>
<feature type="domain" description="ABC transporter" evidence="11">
    <location>
        <begin position="342"/>
        <end position="589"/>
    </location>
</feature>
<dbReference type="Pfam" id="PF00005">
    <property type="entry name" value="ABC_tran"/>
    <property type="match status" value="1"/>
</dbReference>
<dbReference type="PANTHER" id="PTHR45772">
    <property type="entry name" value="CONSERVED COMPONENT OF ABC TRANSPORTER FOR NATURAL AMINO ACIDS-RELATED"/>
    <property type="match status" value="1"/>
</dbReference>
<feature type="region of interest" description="Disordered" evidence="9">
    <location>
        <begin position="592"/>
        <end position="627"/>
    </location>
</feature>
<dbReference type="InterPro" id="IPR003593">
    <property type="entry name" value="AAA+_ATPase"/>
</dbReference>
<dbReference type="CDD" id="cd06581">
    <property type="entry name" value="TM_PBP1_LivM_like"/>
    <property type="match status" value="1"/>
</dbReference>
<evidence type="ECO:0000256" key="1">
    <source>
        <dbReference type="ARBA" id="ARBA00004651"/>
    </source>
</evidence>
<keyword evidence="3" id="KW-1003">Cell membrane</keyword>
<feature type="transmembrane region" description="Helical" evidence="10">
    <location>
        <begin position="79"/>
        <end position="99"/>
    </location>
</feature>
<dbReference type="CDD" id="cd03219">
    <property type="entry name" value="ABC_Mj1267_LivG_branched"/>
    <property type="match status" value="1"/>
</dbReference>
<comment type="caution">
    <text evidence="12">The sequence shown here is derived from an EMBL/GenBank/DDBJ whole genome shotgun (WGS) entry which is preliminary data.</text>
</comment>
<dbReference type="EMBL" id="JARXVH010000002">
    <property type="protein sequence ID" value="MDH6214378.1"/>
    <property type="molecule type" value="Genomic_DNA"/>
</dbReference>
<dbReference type="Gene3D" id="3.40.50.300">
    <property type="entry name" value="P-loop containing nucleotide triphosphate hydrolases"/>
    <property type="match status" value="1"/>
</dbReference>
<feature type="transmembrane region" description="Helical" evidence="10">
    <location>
        <begin position="199"/>
        <end position="221"/>
    </location>
</feature>
<dbReference type="Pfam" id="PF12399">
    <property type="entry name" value="BCA_ABC_TP_C"/>
    <property type="match status" value="1"/>
</dbReference>
<dbReference type="InterPro" id="IPR032823">
    <property type="entry name" value="BCA_ABC_TP_C"/>
</dbReference>
<dbReference type="Pfam" id="PF02653">
    <property type="entry name" value="BPD_transp_2"/>
    <property type="match status" value="1"/>
</dbReference>
<feature type="transmembrane region" description="Helical" evidence="10">
    <location>
        <begin position="154"/>
        <end position="178"/>
    </location>
</feature>
<keyword evidence="7 10" id="KW-1133">Transmembrane helix</keyword>
<evidence type="ECO:0000256" key="8">
    <source>
        <dbReference type="ARBA" id="ARBA00023136"/>
    </source>
</evidence>
<evidence type="ECO:0000313" key="13">
    <source>
        <dbReference type="Proteomes" id="UP001160499"/>
    </source>
</evidence>
<proteinExistence type="predicted"/>
<dbReference type="InterPro" id="IPR001851">
    <property type="entry name" value="ABC_transp_permease"/>
</dbReference>
<dbReference type="RefSeq" id="WP_280875418.1">
    <property type="nucleotide sequence ID" value="NZ_JARXVH010000002.1"/>
</dbReference>
<keyword evidence="2" id="KW-0813">Transport</keyword>
<evidence type="ECO:0000259" key="11">
    <source>
        <dbReference type="PROSITE" id="PS50893"/>
    </source>
</evidence>
<evidence type="ECO:0000256" key="9">
    <source>
        <dbReference type="SAM" id="MobiDB-lite"/>
    </source>
</evidence>
<evidence type="ECO:0000313" key="12">
    <source>
        <dbReference type="EMBL" id="MDH6214378.1"/>
    </source>
</evidence>
<keyword evidence="4 10" id="KW-0812">Transmembrane</keyword>
<dbReference type="SMART" id="SM00382">
    <property type="entry name" value="AAA"/>
    <property type="match status" value="1"/>
</dbReference>
<keyword evidence="13" id="KW-1185">Reference proteome</keyword>
<keyword evidence="8 10" id="KW-0472">Membrane</keyword>
<dbReference type="SUPFAM" id="SSF52540">
    <property type="entry name" value="P-loop containing nucleoside triphosphate hydrolases"/>
    <property type="match status" value="1"/>
</dbReference>
<organism evidence="12 13">
    <name type="scientific">Streptomyces pseudovenezuelae</name>
    <dbReference type="NCBI Taxonomy" id="67350"/>
    <lineage>
        <taxon>Bacteria</taxon>
        <taxon>Bacillati</taxon>
        <taxon>Actinomycetota</taxon>
        <taxon>Actinomycetes</taxon>
        <taxon>Kitasatosporales</taxon>
        <taxon>Streptomycetaceae</taxon>
        <taxon>Streptomyces</taxon>
        <taxon>Streptomyces aurantiacus group</taxon>
    </lineage>
</organism>
<comment type="subcellular location">
    <subcellularLocation>
        <location evidence="1">Cell membrane</location>
        <topology evidence="1">Multi-pass membrane protein</topology>
    </subcellularLocation>
</comment>
<dbReference type="PROSITE" id="PS50893">
    <property type="entry name" value="ABC_TRANSPORTER_2"/>
    <property type="match status" value="1"/>
</dbReference>
<evidence type="ECO:0000256" key="3">
    <source>
        <dbReference type="ARBA" id="ARBA00022475"/>
    </source>
</evidence>
<dbReference type="InterPro" id="IPR043428">
    <property type="entry name" value="LivM-like"/>
</dbReference>
<evidence type="ECO:0000256" key="10">
    <source>
        <dbReference type="SAM" id="Phobius"/>
    </source>
</evidence>
<feature type="transmembrane region" description="Helical" evidence="10">
    <location>
        <begin position="253"/>
        <end position="270"/>
    </location>
</feature>
<dbReference type="InterPro" id="IPR027417">
    <property type="entry name" value="P-loop_NTPase"/>
</dbReference>
<gene>
    <name evidence="12" type="ORF">M2283_001661</name>
</gene>
<reference evidence="12 13" key="1">
    <citation type="submission" date="2023-04" db="EMBL/GenBank/DDBJ databases">
        <title>Forest soil microbial communities from Buena Vista Peninsula, Colon Province, Panama.</title>
        <authorList>
            <person name="Bouskill N."/>
        </authorList>
    </citation>
    <scope>NUCLEOTIDE SEQUENCE [LARGE SCALE GENOMIC DNA]</scope>
    <source>
        <strain evidence="12 13">GGS1</strain>
    </source>
</reference>
<feature type="transmembrane region" description="Helical" evidence="10">
    <location>
        <begin position="33"/>
        <end position="50"/>
    </location>
</feature>
<accession>A0ABT6LDL5</accession>
<keyword evidence="5" id="KW-0547">Nucleotide-binding</keyword>
<sequence length="627" mass="66779">MKLRIGSLGALAVALWILPYGLGSYSIHVVNIAVIYALLAIGMGLAMGVSGQINLAQVAFFGVGAYTLAILTTHSGYGFWAAAVLALLATTATGLLVGIPALRMQSHYLGIVTLGLALGFINWITNASISGGADGISGIPLPTLPGIDLSSEYLYYYLELVVCALGLGFGLFVVRTSLGRRLRAMRDDSLAAGAMGAEIPLLRMTAFVLAGLYGGLAGVLYAGLIRYVAPETFSIANMFILLAMVIIGGRRSLVGCVVGAVGLTLIREWLSDFSTYAQLGYGVVVVLMVVFAPTGLAGIPSRALEFVRRRGGRAVNRAELRPFQPYEPVTALESSSLDEPLLEIRSVTKDFRGLRALDDVSLTVAAGEIRGIVGPNGSGKTTLFNVISGFYRASSGKVRFAGRDTTTTRPYTLSLLGLARTFQNLRLFRQLTVRENILVALDRTRTHTVWQYALWQPGVIRRERRLRRQAQKLLERFGLTDFADAAPGSLPYGIQRRIEIARAMATQPRLLLLDEPAAGLNGEEVQQLADIVRSIRDRGTTVVLIEHNMGLVMSLCERVTVLSSGGVIAEGTPAEVVAAPAVIEAYLGDSAMADVPLPGPGPNPDPGPNPGSDPDPTSAPASKEATR</sequence>
<feature type="transmembrane region" description="Helical" evidence="10">
    <location>
        <begin position="276"/>
        <end position="299"/>
    </location>
</feature>